<evidence type="ECO:0000313" key="4">
    <source>
        <dbReference type="Proteomes" id="UP001241605"/>
    </source>
</evidence>
<dbReference type="Proteomes" id="UP001241605">
    <property type="component" value="Chromosome"/>
</dbReference>
<evidence type="ECO:0000256" key="2">
    <source>
        <dbReference type="SAM" id="SignalP"/>
    </source>
</evidence>
<dbReference type="PANTHER" id="PTHR36302:SF1">
    <property type="entry name" value="COPPER CHAPERONE PCU(A)C"/>
    <property type="match status" value="1"/>
</dbReference>
<dbReference type="Gene3D" id="2.60.40.1890">
    <property type="entry name" value="PCu(A)C copper chaperone"/>
    <property type="match status" value="1"/>
</dbReference>
<sequence>MTFKMILAGAAALAFAAPAFADIIITDAYARAAMPGAKTGAAFMVIGNDGAEADRLIDARSDIAARVELHTHIANSEGVMQMVHVEEGFEIPAEGQHLLARGGDHVMFMGLSQSLVQGESVKVTLVFEKAGEIEVEIPVDLERKPMHQGMGHGEGQGMMHGTKNDS</sequence>
<dbReference type="InterPro" id="IPR007410">
    <property type="entry name" value="LpqE-like"/>
</dbReference>
<feature type="chain" id="PRO_5047549305" evidence="2">
    <location>
        <begin position="22"/>
        <end position="166"/>
    </location>
</feature>
<evidence type="ECO:0000256" key="1">
    <source>
        <dbReference type="SAM" id="MobiDB-lite"/>
    </source>
</evidence>
<organism evidence="3 4">
    <name type="scientific">Tropicibacter oceani</name>
    <dbReference type="NCBI Taxonomy" id="3058420"/>
    <lineage>
        <taxon>Bacteria</taxon>
        <taxon>Pseudomonadati</taxon>
        <taxon>Pseudomonadota</taxon>
        <taxon>Alphaproteobacteria</taxon>
        <taxon>Rhodobacterales</taxon>
        <taxon>Roseobacteraceae</taxon>
        <taxon>Tropicibacter</taxon>
    </lineage>
</organism>
<feature type="signal peptide" evidence="2">
    <location>
        <begin position="1"/>
        <end position="21"/>
    </location>
</feature>
<accession>A0ABY8QGF4</accession>
<name>A0ABY8QGF4_9RHOB</name>
<dbReference type="InterPro" id="IPR036182">
    <property type="entry name" value="PCuAC_sf"/>
</dbReference>
<feature type="region of interest" description="Disordered" evidence="1">
    <location>
        <begin position="145"/>
        <end position="166"/>
    </location>
</feature>
<dbReference type="Pfam" id="PF04314">
    <property type="entry name" value="PCuAC"/>
    <property type="match status" value="1"/>
</dbReference>
<keyword evidence="4" id="KW-1185">Reference proteome</keyword>
<dbReference type="EMBL" id="CP124616">
    <property type="protein sequence ID" value="WGW03675.1"/>
    <property type="molecule type" value="Genomic_DNA"/>
</dbReference>
<gene>
    <name evidence="3" type="ORF">QF118_17420</name>
</gene>
<dbReference type="PANTHER" id="PTHR36302">
    <property type="entry name" value="BLR7088 PROTEIN"/>
    <property type="match status" value="1"/>
</dbReference>
<dbReference type="SUPFAM" id="SSF110087">
    <property type="entry name" value="DR1885-like metal-binding protein"/>
    <property type="match status" value="1"/>
</dbReference>
<dbReference type="InterPro" id="IPR058248">
    <property type="entry name" value="Lxx211020-like"/>
</dbReference>
<proteinExistence type="predicted"/>
<keyword evidence="2" id="KW-0732">Signal</keyword>
<evidence type="ECO:0000313" key="3">
    <source>
        <dbReference type="EMBL" id="WGW03675.1"/>
    </source>
</evidence>
<protein>
    <submittedName>
        <fullName evidence="3">Copper chaperone PCu(A)C</fullName>
    </submittedName>
</protein>
<dbReference type="RefSeq" id="WP_282300305.1">
    <property type="nucleotide sequence ID" value="NZ_CP124616.1"/>
</dbReference>
<reference evidence="3 4" key="1">
    <citation type="submission" date="2023-05" db="EMBL/GenBank/DDBJ databases">
        <title>YMD87, complete Genome.</title>
        <authorList>
            <person name="Zhang J."/>
            <person name="Xu X."/>
        </authorList>
    </citation>
    <scope>NUCLEOTIDE SEQUENCE [LARGE SCALE GENOMIC DNA]</scope>
    <source>
        <strain evidence="3 4">YMD87</strain>
    </source>
</reference>